<accession>A0A7M1AVT7</accession>
<dbReference type="Proteomes" id="UP000593910">
    <property type="component" value="Chromosome"/>
</dbReference>
<gene>
    <name evidence="1" type="ORF">FJR03_07305</name>
</gene>
<evidence type="ECO:0000313" key="1">
    <source>
        <dbReference type="EMBL" id="QOP41563.1"/>
    </source>
</evidence>
<proteinExistence type="predicted"/>
<evidence type="ECO:0000313" key="2">
    <source>
        <dbReference type="Proteomes" id="UP000593910"/>
    </source>
</evidence>
<evidence type="ECO:0008006" key="3">
    <source>
        <dbReference type="Google" id="ProtNLM"/>
    </source>
</evidence>
<dbReference type="KEGG" id="smax:FJR03_07305"/>
<reference evidence="1 2" key="1">
    <citation type="submission" date="2019-06" db="EMBL/GenBank/DDBJ databases">
        <title>Sulfurimonas gotlandica sp. nov., a chemoautotrophic and psychrotolerant epsilonproteobacterium isolated from a pelagic redoxcline, and an emended description of the genus Sulfurimonas.</title>
        <authorList>
            <person name="Wang S."/>
            <person name="Jiang L."/>
            <person name="Shao Z."/>
        </authorList>
    </citation>
    <scope>NUCLEOTIDE SEQUENCE [LARGE SCALE GENOMIC DNA]</scope>
    <source>
        <strain evidence="1 2">B2</strain>
    </source>
</reference>
<name>A0A7M1AVT7_9BACT</name>
<dbReference type="SUPFAM" id="SSF50199">
    <property type="entry name" value="Staphylococcal nuclease"/>
    <property type="match status" value="1"/>
</dbReference>
<protein>
    <recommendedName>
        <fullName evidence="3">TNase-like domain-containing protein</fullName>
    </recommendedName>
</protein>
<dbReference type="AlphaFoldDB" id="A0A7M1AVT7"/>
<sequence length="161" mass="19051">MFIIPLFALDAKEPTMMMVKRGINNSLQEFQIAPYYSFVCKPYGVVTLDEVLNSKETDKECKNTLQKFYIQNPRLYNLYRRYLKRKSFYHVEYLDKSCLVHAKGELTFSEILLQNGIALIDKGFKDEIYNARFKSAQKSAETWKRGMFSDQKVLSCMKRFY</sequence>
<dbReference type="EMBL" id="CP041165">
    <property type="protein sequence ID" value="QOP41563.1"/>
    <property type="molecule type" value="Genomic_DNA"/>
</dbReference>
<organism evidence="1 2">
    <name type="scientific">Sulfurimonas marina</name>
    <dbReference type="NCBI Taxonomy" id="2590551"/>
    <lineage>
        <taxon>Bacteria</taxon>
        <taxon>Pseudomonadati</taxon>
        <taxon>Campylobacterota</taxon>
        <taxon>Epsilonproteobacteria</taxon>
        <taxon>Campylobacterales</taxon>
        <taxon>Sulfurimonadaceae</taxon>
        <taxon>Sulfurimonas</taxon>
    </lineage>
</organism>
<dbReference type="RefSeq" id="WP_193112879.1">
    <property type="nucleotide sequence ID" value="NZ_CP041165.1"/>
</dbReference>
<dbReference type="InterPro" id="IPR035437">
    <property type="entry name" value="SNase_OB-fold_sf"/>
</dbReference>
<keyword evidence="2" id="KW-1185">Reference proteome</keyword>